<dbReference type="GO" id="GO:0005975">
    <property type="term" value="P:carbohydrate metabolic process"/>
    <property type="evidence" value="ECO:0007669"/>
    <property type="project" value="InterPro"/>
</dbReference>
<gene>
    <name evidence="1" type="ORF">GMLC_32220</name>
</gene>
<dbReference type="InterPro" id="IPR008928">
    <property type="entry name" value="6-hairpin_glycosidase_sf"/>
</dbReference>
<dbReference type="EMBL" id="BLXZ01000006">
    <property type="protein sequence ID" value="GFO69643.1"/>
    <property type="molecule type" value="Genomic_DNA"/>
</dbReference>
<reference evidence="2" key="1">
    <citation type="submission" date="2020-06" db="EMBL/GenBank/DDBJ databases">
        <title>Draft genomic sequecing of Geomonas sp. Red745.</title>
        <authorList>
            <person name="Itoh H."/>
            <person name="Xu Z.X."/>
            <person name="Ushijima N."/>
            <person name="Masuda Y."/>
            <person name="Shiratori Y."/>
            <person name="Senoo K."/>
        </authorList>
    </citation>
    <scope>NUCLEOTIDE SEQUENCE [LARGE SCALE GENOMIC DNA]</scope>
    <source>
        <strain evidence="2">Red745</strain>
    </source>
</reference>
<dbReference type="SUPFAM" id="SSF48208">
    <property type="entry name" value="Six-hairpin glycosidases"/>
    <property type="match status" value="1"/>
</dbReference>
<dbReference type="Proteomes" id="UP000587586">
    <property type="component" value="Unassembled WGS sequence"/>
</dbReference>
<sequence>MASGGIYDQIGGGFHRYATDDHWSIPHFEKMLYDNALLASTYLEGFWATGNCEFSTTAKEILDYLVRDMKSPCKGFFSATDADSLGAQGKKEEGYFFTWAPEEVVQILGPEKAPSLETYFGITATGNFHGRSVPHRNISLHGAAVQFQISPKELETIIQLGRSELLVARSKRPLPFCDEKMLASWNGLAISAFAKGGFFLCNRNLLKVAQEVAHFISEEMTHNNILSHSFQRGSAKGLGYLDDYSFVIAGFLDLFETTGDVKYLLRAQELTDVVQREFLDTESGGYFLTSIQHEVLLAREKPAYDGAVPSGNSIMIQNLLRLYAIVEQRHYREAAEGALSAFGARINETPTALPEMLIALQSHLRETLQVVIVIPPENPESVEPLLNVYKETYLPNSVLIQAIDGAQHKEALQIIPALKGRHADGSNSVAYVCQGRTCQRPTSDPGELSHLLRRI</sequence>
<name>A0A6V8NDK8_9BACT</name>
<evidence type="ECO:0008006" key="3">
    <source>
        <dbReference type="Google" id="ProtNLM"/>
    </source>
</evidence>
<protein>
    <recommendedName>
        <fullName evidence="3">Thioredoxin domain-containing protein</fullName>
    </recommendedName>
</protein>
<dbReference type="InterPro" id="IPR024705">
    <property type="entry name" value="Ssp411"/>
</dbReference>
<keyword evidence="2" id="KW-1185">Reference proteome</keyword>
<comment type="caution">
    <text evidence="1">The sequence shown here is derived from an EMBL/GenBank/DDBJ whole genome shotgun (WGS) entry which is preliminary data.</text>
</comment>
<proteinExistence type="predicted"/>
<dbReference type="PANTHER" id="PTHR42899:SF1">
    <property type="entry name" value="SPERMATOGENESIS-ASSOCIATED PROTEIN 20"/>
    <property type="match status" value="1"/>
</dbReference>
<evidence type="ECO:0000313" key="2">
    <source>
        <dbReference type="Proteomes" id="UP000587586"/>
    </source>
</evidence>
<evidence type="ECO:0000313" key="1">
    <source>
        <dbReference type="EMBL" id="GFO69643.1"/>
    </source>
</evidence>
<dbReference type="Gene3D" id="1.50.10.20">
    <property type="match status" value="1"/>
</dbReference>
<dbReference type="AlphaFoldDB" id="A0A6V8NDK8"/>
<organism evidence="1 2">
    <name type="scientific">Geomonas limicola</name>
    <dbReference type="NCBI Taxonomy" id="2740186"/>
    <lineage>
        <taxon>Bacteria</taxon>
        <taxon>Pseudomonadati</taxon>
        <taxon>Thermodesulfobacteriota</taxon>
        <taxon>Desulfuromonadia</taxon>
        <taxon>Geobacterales</taxon>
        <taxon>Geobacteraceae</taxon>
        <taxon>Geomonas</taxon>
    </lineage>
</organism>
<accession>A0A6V8NDK8</accession>
<dbReference type="PANTHER" id="PTHR42899">
    <property type="entry name" value="SPERMATOGENESIS-ASSOCIATED PROTEIN 20"/>
    <property type="match status" value="1"/>
</dbReference>